<gene>
    <name evidence="10" type="ORF">MENT_LOCUS32745</name>
</gene>
<dbReference type="Gene3D" id="1.10.510.10">
    <property type="entry name" value="Transferase(Phosphotransferase) domain 1"/>
    <property type="match status" value="1"/>
</dbReference>
<reference evidence="10 11" key="1">
    <citation type="submission" date="2020-08" db="EMBL/GenBank/DDBJ databases">
        <authorList>
            <person name="Koutsovoulos G."/>
            <person name="Danchin GJ E."/>
        </authorList>
    </citation>
    <scope>NUCLEOTIDE SEQUENCE [LARGE SCALE GENOMIC DNA]</scope>
</reference>
<evidence type="ECO:0000256" key="6">
    <source>
        <dbReference type="ARBA" id="ARBA00022840"/>
    </source>
</evidence>
<evidence type="ECO:0000313" key="11">
    <source>
        <dbReference type="Proteomes" id="UP000580250"/>
    </source>
</evidence>
<proteinExistence type="inferred from homology"/>
<name>A0A6V7W130_MELEN</name>
<organism evidence="10 11">
    <name type="scientific">Meloidogyne enterolobii</name>
    <name type="common">Root-knot nematode worm</name>
    <name type="synonym">Meloidogyne mayaguensis</name>
    <dbReference type="NCBI Taxonomy" id="390850"/>
    <lineage>
        <taxon>Eukaryota</taxon>
        <taxon>Metazoa</taxon>
        <taxon>Ecdysozoa</taxon>
        <taxon>Nematoda</taxon>
        <taxon>Chromadorea</taxon>
        <taxon>Rhabditida</taxon>
        <taxon>Tylenchina</taxon>
        <taxon>Tylenchomorpha</taxon>
        <taxon>Tylenchoidea</taxon>
        <taxon>Meloidogynidae</taxon>
        <taxon>Meloidogyninae</taxon>
        <taxon>Meloidogyne</taxon>
    </lineage>
</organism>
<dbReference type="InterPro" id="IPR011009">
    <property type="entry name" value="Kinase-like_dom_sf"/>
</dbReference>
<comment type="caution">
    <text evidence="10">The sequence shown here is derived from an EMBL/GenBank/DDBJ whole genome shotgun (WGS) entry which is preliminary data.</text>
</comment>
<dbReference type="PANTHER" id="PTHR43671">
    <property type="entry name" value="SERINE/THREONINE-PROTEIN KINASE NEK"/>
    <property type="match status" value="1"/>
</dbReference>
<dbReference type="GO" id="GO:0005524">
    <property type="term" value="F:ATP binding"/>
    <property type="evidence" value="ECO:0007669"/>
    <property type="project" value="UniProtKB-UniRule"/>
</dbReference>
<keyword evidence="3" id="KW-0808">Transferase</keyword>
<evidence type="ECO:0000256" key="5">
    <source>
        <dbReference type="ARBA" id="ARBA00022777"/>
    </source>
</evidence>
<dbReference type="GO" id="GO:0004674">
    <property type="term" value="F:protein serine/threonine kinase activity"/>
    <property type="evidence" value="ECO:0007669"/>
    <property type="project" value="UniProtKB-KW"/>
</dbReference>
<dbReference type="PROSITE" id="PS00108">
    <property type="entry name" value="PROTEIN_KINASE_ST"/>
    <property type="match status" value="1"/>
</dbReference>
<evidence type="ECO:0000256" key="2">
    <source>
        <dbReference type="ARBA" id="ARBA00012513"/>
    </source>
</evidence>
<evidence type="ECO:0000256" key="1">
    <source>
        <dbReference type="ARBA" id="ARBA00010886"/>
    </source>
</evidence>
<dbReference type="EC" id="2.7.11.1" evidence="2"/>
<evidence type="ECO:0000256" key="4">
    <source>
        <dbReference type="ARBA" id="ARBA00022741"/>
    </source>
</evidence>
<keyword evidence="5" id="KW-0418">Kinase</keyword>
<evidence type="ECO:0000256" key="7">
    <source>
        <dbReference type="PROSITE-ProRule" id="PRU10141"/>
    </source>
</evidence>
<evidence type="ECO:0000256" key="8">
    <source>
        <dbReference type="RuleBase" id="RU000304"/>
    </source>
</evidence>
<dbReference type="OrthoDB" id="248923at2759"/>
<keyword evidence="4 7" id="KW-0547">Nucleotide-binding</keyword>
<dbReference type="InterPro" id="IPR017441">
    <property type="entry name" value="Protein_kinase_ATP_BS"/>
</dbReference>
<dbReference type="PROSITE" id="PS50011">
    <property type="entry name" value="PROTEIN_KINASE_DOM"/>
    <property type="match status" value="1"/>
</dbReference>
<dbReference type="SUPFAM" id="SSF56112">
    <property type="entry name" value="Protein kinase-like (PK-like)"/>
    <property type="match status" value="1"/>
</dbReference>
<dbReference type="InterPro" id="IPR050660">
    <property type="entry name" value="NEK_Ser/Thr_kinase"/>
</dbReference>
<dbReference type="InterPro" id="IPR008271">
    <property type="entry name" value="Ser/Thr_kinase_AS"/>
</dbReference>
<dbReference type="SMART" id="SM00220">
    <property type="entry name" value="S_TKc"/>
    <property type="match status" value="1"/>
</dbReference>
<evidence type="ECO:0000313" key="10">
    <source>
        <dbReference type="EMBL" id="CAD2180654.1"/>
    </source>
</evidence>
<keyword evidence="6 7" id="KW-0067">ATP-binding</keyword>
<dbReference type="InterPro" id="IPR000719">
    <property type="entry name" value="Prot_kinase_dom"/>
</dbReference>
<accession>A0A6V7W130</accession>
<feature type="domain" description="Protein kinase" evidence="9">
    <location>
        <begin position="37"/>
        <end position="310"/>
    </location>
</feature>
<dbReference type="PROSITE" id="PS00107">
    <property type="entry name" value="PROTEIN_KINASE_ATP"/>
    <property type="match status" value="1"/>
</dbReference>
<dbReference type="Pfam" id="PF00069">
    <property type="entry name" value="Pkinase"/>
    <property type="match status" value="1"/>
</dbReference>
<dbReference type="AlphaFoldDB" id="A0A6V7W130"/>
<dbReference type="PANTHER" id="PTHR43671:SF13">
    <property type="entry name" value="SERINE_THREONINE-PROTEIN KINASE NEK2"/>
    <property type="match status" value="1"/>
</dbReference>
<comment type="similarity">
    <text evidence="1">Belongs to the protein kinase superfamily. NEK Ser/Thr protein kinase family. NIMA subfamily.</text>
</comment>
<keyword evidence="8" id="KW-0723">Serine/threonine-protein kinase</keyword>
<evidence type="ECO:0000256" key="3">
    <source>
        <dbReference type="ARBA" id="ARBA00022679"/>
    </source>
</evidence>
<protein>
    <recommendedName>
        <fullName evidence="2">non-specific serine/threonine protein kinase</fullName>
        <ecNumber evidence="2">2.7.11.1</ecNumber>
    </recommendedName>
</protein>
<dbReference type="Proteomes" id="UP000580250">
    <property type="component" value="Unassembled WGS sequence"/>
</dbReference>
<dbReference type="EMBL" id="CAJEWN010000376">
    <property type="protein sequence ID" value="CAD2180654.1"/>
    <property type="molecule type" value="Genomic_DNA"/>
</dbReference>
<feature type="binding site" evidence="7">
    <location>
        <position position="71"/>
    </location>
    <ligand>
        <name>ATP</name>
        <dbReference type="ChEBI" id="CHEBI:30616"/>
    </ligand>
</feature>
<sequence>MNPQNEQLNNYFYNQHQSSPYLYSKPALVPATSIYDFYSLFNIGSGAFAQVYRGYELIKLAPAKYREVALKRINLAAITDPAIYKTTINEVRIFTNLNHQNIVKCFRSFEEISRYSQNKYLVLVLEYVNGGDLQTLIQERAIAHSSLLPENEIWFLFGQIAGAVKYIHLKRIIHRDLKPPNVLLTGQGIVKLADFGLSRLNLAVGCQAQTVCGTPYYMSPERIIEEPYTFASDIWSLGCILYEMAATKSPFFGEKDNVQSLIQKIQTADYPPIPDDRYTPHLEFLIESCMRPTMNERPNAFTVYEVAEYMNGLWQNH</sequence>
<evidence type="ECO:0000259" key="9">
    <source>
        <dbReference type="PROSITE" id="PS50011"/>
    </source>
</evidence>